<sequence length="351" mass="40684">MICADDGRSLTARRDMHNLFRIEELLDRIFKDVALKRSAHGRDIHYGGLLYHVALVCHQWNLIATRLMYYHLYINHSEFNIRHFLRTIPGGSYPWKAKSGEHCKIVSLVYPSREDEEILATNIWTWLPHLKVINSHEYPLTFQELGSIEEYCWKALERLDVSICGQNKDVYRALDSIGTMQNLRQLSLRVPNGEAFSWNIRTIWNMPYLVSFGVDTIQNRAQHWLLGDPLSDNYVAYLFRADFPALKHLRLPRLHLQSISCHLQAFTARHDGGRQFDTVDVYLSKDTTIPLIEAFPNLKQLGMLGVLHQEQEYEEQLTRRAIECAPATLECIVIDQNPPFDRSTNGLQNGP</sequence>
<dbReference type="Proteomes" id="UP000076738">
    <property type="component" value="Unassembled WGS sequence"/>
</dbReference>
<organism evidence="1 2">
    <name type="scientific">Calocera viscosa (strain TUFC12733)</name>
    <dbReference type="NCBI Taxonomy" id="1330018"/>
    <lineage>
        <taxon>Eukaryota</taxon>
        <taxon>Fungi</taxon>
        <taxon>Dikarya</taxon>
        <taxon>Basidiomycota</taxon>
        <taxon>Agaricomycotina</taxon>
        <taxon>Dacrymycetes</taxon>
        <taxon>Dacrymycetales</taxon>
        <taxon>Dacrymycetaceae</taxon>
        <taxon>Calocera</taxon>
    </lineage>
</organism>
<keyword evidence="2" id="KW-1185">Reference proteome</keyword>
<dbReference type="EMBL" id="KV417354">
    <property type="protein sequence ID" value="KZO90037.1"/>
    <property type="molecule type" value="Genomic_DNA"/>
</dbReference>
<accession>A0A167G051</accession>
<name>A0A167G051_CALVF</name>
<proteinExistence type="predicted"/>
<evidence type="ECO:0000313" key="2">
    <source>
        <dbReference type="Proteomes" id="UP000076738"/>
    </source>
</evidence>
<dbReference type="AlphaFoldDB" id="A0A167G051"/>
<evidence type="ECO:0008006" key="3">
    <source>
        <dbReference type="Google" id="ProtNLM"/>
    </source>
</evidence>
<evidence type="ECO:0000313" key="1">
    <source>
        <dbReference type="EMBL" id="KZO90037.1"/>
    </source>
</evidence>
<gene>
    <name evidence="1" type="ORF">CALVIDRAFT_415713</name>
</gene>
<dbReference type="SUPFAM" id="SSF52047">
    <property type="entry name" value="RNI-like"/>
    <property type="match status" value="1"/>
</dbReference>
<reference evidence="1 2" key="1">
    <citation type="journal article" date="2016" name="Mol. Biol. Evol.">
        <title>Comparative Genomics of Early-Diverging Mushroom-Forming Fungi Provides Insights into the Origins of Lignocellulose Decay Capabilities.</title>
        <authorList>
            <person name="Nagy L.G."/>
            <person name="Riley R."/>
            <person name="Tritt A."/>
            <person name="Adam C."/>
            <person name="Daum C."/>
            <person name="Floudas D."/>
            <person name="Sun H."/>
            <person name="Yadav J.S."/>
            <person name="Pangilinan J."/>
            <person name="Larsson K.H."/>
            <person name="Matsuura K."/>
            <person name="Barry K."/>
            <person name="Labutti K."/>
            <person name="Kuo R."/>
            <person name="Ohm R.A."/>
            <person name="Bhattacharya S.S."/>
            <person name="Shirouzu T."/>
            <person name="Yoshinaga Y."/>
            <person name="Martin F.M."/>
            <person name="Grigoriev I.V."/>
            <person name="Hibbett D.S."/>
        </authorList>
    </citation>
    <scope>NUCLEOTIDE SEQUENCE [LARGE SCALE GENOMIC DNA]</scope>
    <source>
        <strain evidence="1 2">TUFC12733</strain>
    </source>
</reference>
<protein>
    <recommendedName>
        <fullName evidence="3">F-box domain-containing protein</fullName>
    </recommendedName>
</protein>